<feature type="transmembrane region" description="Helical" evidence="1">
    <location>
        <begin position="7"/>
        <end position="28"/>
    </location>
</feature>
<protein>
    <recommendedName>
        <fullName evidence="4">Membrane-spanning protein</fullName>
    </recommendedName>
</protein>
<evidence type="ECO:0000313" key="3">
    <source>
        <dbReference type="Proteomes" id="UP000019426"/>
    </source>
</evidence>
<keyword evidence="1" id="KW-0812">Transmembrane</keyword>
<dbReference type="Proteomes" id="UP000019426">
    <property type="component" value="Chromosome M2/40_rep1"/>
</dbReference>
<accession>W6SCA3</accession>
<name>W6SCA3_9CLOT</name>
<evidence type="ECO:0000313" key="2">
    <source>
        <dbReference type="EMBL" id="CDM67255.1"/>
    </source>
</evidence>
<keyword evidence="1" id="KW-0472">Membrane</keyword>
<dbReference type="AlphaFoldDB" id="W6SCA3"/>
<feature type="transmembrane region" description="Helical" evidence="1">
    <location>
        <begin position="63"/>
        <end position="84"/>
    </location>
</feature>
<proteinExistence type="predicted"/>
<gene>
    <name evidence="2" type="ORF">CM240_0076</name>
</gene>
<dbReference type="EMBL" id="HG917868">
    <property type="protein sequence ID" value="CDM67255.1"/>
    <property type="molecule type" value="Genomic_DNA"/>
</dbReference>
<keyword evidence="3" id="KW-1185">Reference proteome</keyword>
<dbReference type="Pfam" id="PF04657">
    <property type="entry name" value="DMT_YdcZ"/>
    <property type="match status" value="1"/>
</dbReference>
<evidence type="ECO:0000256" key="1">
    <source>
        <dbReference type="SAM" id="Phobius"/>
    </source>
</evidence>
<dbReference type="HOGENOM" id="CLU_068878_5_1_9"/>
<feature type="transmembrane region" description="Helical" evidence="1">
    <location>
        <begin position="124"/>
        <end position="139"/>
    </location>
</feature>
<organism evidence="2 3">
    <name type="scientific">Clostridium bornimense</name>
    <dbReference type="NCBI Taxonomy" id="1216932"/>
    <lineage>
        <taxon>Bacteria</taxon>
        <taxon>Bacillati</taxon>
        <taxon>Bacillota</taxon>
        <taxon>Clostridia</taxon>
        <taxon>Eubacteriales</taxon>
        <taxon>Clostridiaceae</taxon>
        <taxon>Clostridium</taxon>
    </lineage>
</organism>
<keyword evidence="1" id="KW-1133">Transmembrane helix</keyword>
<dbReference type="PANTHER" id="PTHR34821:SF2">
    <property type="entry name" value="INNER MEMBRANE PROTEIN YDCZ"/>
    <property type="match status" value="1"/>
</dbReference>
<dbReference type="eggNOG" id="COG3238">
    <property type="taxonomic scope" value="Bacteria"/>
</dbReference>
<evidence type="ECO:0008006" key="4">
    <source>
        <dbReference type="Google" id="ProtNLM"/>
    </source>
</evidence>
<dbReference type="RefSeq" id="WP_044035734.1">
    <property type="nucleotide sequence ID" value="NZ_HG917868.1"/>
</dbReference>
<dbReference type="PATRIC" id="fig|1216932.3.peg.61"/>
<feature type="transmembrane region" description="Helical" evidence="1">
    <location>
        <begin position="90"/>
        <end position="112"/>
    </location>
</feature>
<dbReference type="PANTHER" id="PTHR34821">
    <property type="entry name" value="INNER MEMBRANE PROTEIN YDCZ"/>
    <property type="match status" value="1"/>
</dbReference>
<reference evidence="2 3" key="1">
    <citation type="submission" date="2013-11" db="EMBL/GenBank/DDBJ databases">
        <title>Complete genome sequence of Clostridum sp. M2/40.</title>
        <authorList>
            <person name="Wibberg D."/>
            <person name="Puehler A."/>
            <person name="Schlueter A."/>
        </authorList>
    </citation>
    <scope>NUCLEOTIDE SEQUENCE [LARGE SCALE GENOMIC DNA]</scope>
    <source>
        <strain evidence="3">M2/40</strain>
    </source>
</reference>
<dbReference type="GO" id="GO:0005886">
    <property type="term" value="C:plasma membrane"/>
    <property type="evidence" value="ECO:0007669"/>
    <property type="project" value="TreeGrafter"/>
</dbReference>
<sequence>MYNLASILIGALIGLMVYFNGLLSVYLGNYTSSVVVHFIGLIGIILVLIFTKSKLIFDKNQSIFLYSAGIVGVFTVLFTNIGYVSVGASITIALSLLGQTISAIIIDHYGLLDVKISKFNKKKLIGLSIITIGIVIMTIY</sequence>
<dbReference type="InterPro" id="IPR006750">
    <property type="entry name" value="YdcZ"/>
</dbReference>
<dbReference type="KEGG" id="clt:CM240_0076"/>
<dbReference type="OrthoDB" id="7864805at2"/>
<feature type="transmembrane region" description="Helical" evidence="1">
    <location>
        <begin position="34"/>
        <end position="51"/>
    </location>
</feature>
<dbReference type="STRING" id="1216932.CM240_0076"/>